<feature type="transmembrane region" description="Helical" evidence="1">
    <location>
        <begin position="7"/>
        <end position="25"/>
    </location>
</feature>
<evidence type="ECO:0000313" key="2">
    <source>
        <dbReference type="EMBL" id="WXB96616.1"/>
    </source>
</evidence>
<dbReference type="EMBL" id="CP147407">
    <property type="protein sequence ID" value="WXB96616.1"/>
    <property type="molecule type" value="Genomic_DNA"/>
</dbReference>
<proteinExistence type="predicted"/>
<reference evidence="2 3" key="1">
    <citation type="submission" date="2024-02" db="EMBL/GenBank/DDBJ databases">
        <title>Seven novel Bacillus-like species.</title>
        <authorList>
            <person name="Liu G."/>
        </authorList>
    </citation>
    <scope>NUCLEOTIDE SEQUENCE [LARGE SCALE GENOMIC DNA]</scope>
    <source>
        <strain evidence="2 3">FJAT-52054</strain>
    </source>
</reference>
<dbReference type="Proteomes" id="UP001377337">
    <property type="component" value="Chromosome"/>
</dbReference>
<keyword evidence="1" id="KW-0812">Transmembrane</keyword>
<keyword evidence="3" id="KW-1185">Reference proteome</keyword>
<organism evidence="2 3">
    <name type="scientific">Metabacillus sediminis</name>
    <dbReference type="NCBI Taxonomy" id="3117746"/>
    <lineage>
        <taxon>Bacteria</taxon>
        <taxon>Bacillati</taxon>
        <taxon>Bacillota</taxon>
        <taxon>Bacilli</taxon>
        <taxon>Bacillales</taxon>
        <taxon>Bacillaceae</taxon>
        <taxon>Metabacillus</taxon>
    </lineage>
</organism>
<evidence type="ECO:0000313" key="3">
    <source>
        <dbReference type="Proteomes" id="UP001377337"/>
    </source>
</evidence>
<gene>
    <name evidence="2" type="ORF">WCV65_19105</name>
</gene>
<keyword evidence="1" id="KW-0472">Membrane</keyword>
<name>A0ABZ2NH99_9BACI</name>
<evidence type="ECO:0000256" key="1">
    <source>
        <dbReference type="SAM" id="Phobius"/>
    </source>
</evidence>
<accession>A0ABZ2NH99</accession>
<keyword evidence="1" id="KW-1133">Transmembrane helix</keyword>
<feature type="transmembrane region" description="Helical" evidence="1">
    <location>
        <begin position="31"/>
        <end position="48"/>
    </location>
</feature>
<protein>
    <submittedName>
        <fullName evidence="2">Uncharacterized protein</fullName>
    </submittedName>
</protein>
<dbReference type="RefSeq" id="WP_338778714.1">
    <property type="nucleotide sequence ID" value="NZ_CP147407.1"/>
</dbReference>
<sequence>MNNLSFWMWYLIAAVCGGPILYKFFGTDTTSLLIASGIYFVIVIILLNKWKNRRGQQKNQSDV</sequence>